<dbReference type="Proteomes" id="UP001328107">
    <property type="component" value="Unassembled WGS sequence"/>
</dbReference>
<dbReference type="AlphaFoldDB" id="A0AAN5DD56"/>
<dbReference type="EMBL" id="BTRK01000006">
    <property type="protein sequence ID" value="GMR60983.1"/>
    <property type="molecule type" value="Genomic_DNA"/>
</dbReference>
<organism evidence="1 2">
    <name type="scientific">Pristionchus mayeri</name>
    <dbReference type="NCBI Taxonomy" id="1317129"/>
    <lineage>
        <taxon>Eukaryota</taxon>
        <taxon>Metazoa</taxon>
        <taxon>Ecdysozoa</taxon>
        <taxon>Nematoda</taxon>
        <taxon>Chromadorea</taxon>
        <taxon>Rhabditida</taxon>
        <taxon>Rhabditina</taxon>
        <taxon>Diplogasteromorpha</taxon>
        <taxon>Diplogasteroidea</taxon>
        <taxon>Neodiplogasteridae</taxon>
        <taxon>Pristionchus</taxon>
    </lineage>
</organism>
<accession>A0AAN5DD56</accession>
<evidence type="ECO:0000313" key="1">
    <source>
        <dbReference type="EMBL" id="GMR60983.1"/>
    </source>
</evidence>
<gene>
    <name evidence="1" type="ORF">PMAYCL1PPCAC_31178</name>
</gene>
<comment type="caution">
    <text evidence="1">The sequence shown here is derived from an EMBL/GenBank/DDBJ whole genome shotgun (WGS) entry which is preliminary data.</text>
</comment>
<name>A0AAN5DD56_9BILA</name>
<keyword evidence="2" id="KW-1185">Reference proteome</keyword>
<reference evidence="2" key="1">
    <citation type="submission" date="2022-10" db="EMBL/GenBank/DDBJ databases">
        <title>Genome assembly of Pristionchus species.</title>
        <authorList>
            <person name="Yoshida K."/>
            <person name="Sommer R.J."/>
        </authorList>
    </citation>
    <scope>NUCLEOTIDE SEQUENCE [LARGE SCALE GENOMIC DNA]</scope>
    <source>
        <strain evidence="2">RS5460</strain>
    </source>
</reference>
<proteinExistence type="predicted"/>
<feature type="non-terminal residue" evidence="1">
    <location>
        <position position="80"/>
    </location>
</feature>
<protein>
    <submittedName>
        <fullName evidence="1">Uncharacterized protein</fullName>
    </submittedName>
</protein>
<evidence type="ECO:0000313" key="2">
    <source>
        <dbReference type="Proteomes" id="UP001328107"/>
    </source>
</evidence>
<sequence length="80" mass="9200">MQHHSSFILLHELQYAPSFVVTGSRNAMEFLHMFFHRFLRRHLSFAKIASDSCVPVDRMESEAMRSVEAHGAPIALEVRS</sequence>